<keyword evidence="2" id="KW-1185">Reference proteome</keyword>
<proteinExistence type="predicted"/>
<protein>
    <submittedName>
        <fullName evidence="1">Uncharacterized protein</fullName>
    </submittedName>
</protein>
<evidence type="ECO:0000313" key="2">
    <source>
        <dbReference type="Proteomes" id="UP000231179"/>
    </source>
</evidence>
<dbReference type="EMBL" id="CP024870">
    <property type="protein sequence ID" value="ATX70944.1"/>
    <property type="molecule type" value="Genomic_DNA"/>
</dbReference>
<dbReference type="RefSeq" id="WP_100254493.1">
    <property type="nucleotide sequence ID" value="NZ_CP015819.1"/>
</dbReference>
<dbReference type="Proteomes" id="UP000231179">
    <property type="component" value="Chromosome"/>
</dbReference>
<reference evidence="1 2" key="1">
    <citation type="submission" date="2017-11" db="EMBL/GenBank/DDBJ databases">
        <title>Complete genome sequence of Spiroplasma clarkii CN-5 (DSM 19994).</title>
        <authorList>
            <person name="Tsai Y.-M."/>
            <person name="Chang A."/>
            <person name="Lo W.-S."/>
            <person name="Kuo C.-H."/>
        </authorList>
    </citation>
    <scope>NUCLEOTIDE SEQUENCE [LARGE SCALE GENOMIC DNA]</scope>
    <source>
        <strain evidence="1 2">CN-5</strain>
    </source>
</reference>
<dbReference type="AlphaFoldDB" id="A0A2K8KMV5"/>
<gene>
    <name evidence="1" type="ORF">SCLAR_v1c06250</name>
</gene>
<accession>A0A2K8KMV5</accession>
<evidence type="ECO:0000313" key="1">
    <source>
        <dbReference type="EMBL" id="ATX70944.1"/>
    </source>
</evidence>
<organism evidence="1 2">
    <name type="scientific">Spiroplasma clarkii</name>
    <dbReference type="NCBI Taxonomy" id="2139"/>
    <lineage>
        <taxon>Bacteria</taxon>
        <taxon>Bacillati</taxon>
        <taxon>Mycoplasmatota</taxon>
        <taxon>Mollicutes</taxon>
        <taxon>Entomoplasmatales</taxon>
        <taxon>Spiroplasmataceae</taxon>
        <taxon>Spiroplasma</taxon>
    </lineage>
</organism>
<name>A0A2K8KMV5_9MOLU</name>
<sequence>MKMNSYDFQWLYCLDMIIIAIEARIELFNAAKNNHDIGYKKDLISQAFIRYAAIGRQEGNYIEETLSFIESLADWATSGF</sequence>